<name>U2P8J0_9FIRM</name>
<accession>U2P8J0</accession>
<proteinExistence type="predicted"/>
<dbReference type="OrthoDB" id="9816185at2"/>
<protein>
    <recommendedName>
        <fullName evidence="3">HNH nuclease domain-containing protein</fullName>
    </recommendedName>
</protein>
<evidence type="ECO:0008006" key="3">
    <source>
        <dbReference type="Google" id="ProtNLM"/>
    </source>
</evidence>
<evidence type="ECO:0000313" key="2">
    <source>
        <dbReference type="Proteomes" id="UP000016658"/>
    </source>
</evidence>
<dbReference type="EMBL" id="AWVI01000017">
    <property type="protein sequence ID" value="ERK46830.1"/>
    <property type="molecule type" value="Genomic_DNA"/>
</dbReference>
<dbReference type="HOGENOM" id="CLU_051468_0_0_9"/>
<reference evidence="1 2" key="1">
    <citation type="submission" date="2013-06" db="EMBL/GenBank/DDBJ databases">
        <authorList>
            <person name="Weinstock G."/>
            <person name="Sodergren E."/>
            <person name="Lobos E.A."/>
            <person name="Fulton L."/>
            <person name="Fulton R."/>
            <person name="Courtney L."/>
            <person name="Fronick C."/>
            <person name="O'Laughlin M."/>
            <person name="Godfrey J."/>
            <person name="Wilson R.M."/>
            <person name="Miner T."/>
            <person name="Farmer C."/>
            <person name="Delehaunty K."/>
            <person name="Cordes M."/>
            <person name="Minx P."/>
            <person name="Tomlinson C."/>
            <person name="Chen J."/>
            <person name="Wollam A."/>
            <person name="Pepin K.H."/>
            <person name="Bhonagiri V."/>
            <person name="Zhang X."/>
            <person name="Warren W."/>
            <person name="Mitreva M."/>
            <person name="Mardis E.R."/>
            <person name="Wilson R.K."/>
        </authorList>
    </citation>
    <scope>NUCLEOTIDE SEQUENCE [LARGE SCALE GENOMIC DNA]</scope>
    <source>
        <strain evidence="1 2">ATCC 27803</strain>
    </source>
</reference>
<evidence type="ECO:0000313" key="1">
    <source>
        <dbReference type="EMBL" id="ERK46830.1"/>
    </source>
</evidence>
<dbReference type="AlphaFoldDB" id="U2P8J0"/>
<gene>
    <name evidence="1" type="ORF">HMPREF0367_00323</name>
</gene>
<dbReference type="PATRIC" id="fig|649755.3.peg.294"/>
<dbReference type="Proteomes" id="UP000016658">
    <property type="component" value="Unassembled WGS sequence"/>
</dbReference>
<comment type="caution">
    <text evidence="1">The sequence shown here is derived from an EMBL/GenBank/DDBJ whole genome shotgun (WGS) entry which is preliminary data.</text>
</comment>
<organism evidence="1 2">
    <name type="scientific">Faecalitalea cylindroides ATCC 27803</name>
    <dbReference type="NCBI Taxonomy" id="649755"/>
    <lineage>
        <taxon>Bacteria</taxon>
        <taxon>Bacillati</taxon>
        <taxon>Bacillota</taxon>
        <taxon>Erysipelotrichia</taxon>
        <taxon>Erysipelotrichales</taxon>
        <taxon>Erysipelotrichaceae</taxon>
        <taxon>Faecalitalea</taxon>
    </lineage>
</organism>
<dbReference type="Gene3D" id="1.10.30.50">
    <property type="match status" value="1"/>
</dbReference>
<dbReference type="RefSeq" id="WP_035400641.1">
    <property type="nucleotide sequence ID" value="NZ_KI270975.1"/>
</dbReference>
<sequence length="370" mass="44156">MNKLDKNLYDNIKEDYSKLLIPCIINNYNSFKKKNSTLYMNNSFDLKEIFESNGKIDNEKIKNLLISHFTDMDSNVINYIKTTLFIYFIKPTNGYKLKDLKEYFNIQDKQDIIENYFKEFMNPIIASYRKPHKKYETMKDLKELASNIDNDLRKLNADINLIINYNLIYNNNMRDQIMLTANIDICPYCGRQFITRFNDRSTADLDHFYPKKYFPLLSLSLYNFIPSCQICNSRFKNQHIKRILYPFNNGYEDNAKFGIKFNSPITDIYPSVKIQIKNVSKDKHFETEEDLKLFHIEEVYQSHNEFISNLIARKRIYDNANFRDSITKLVAYKMEDEEINDLLFGYSFNLEYDQKKPLAKLVKDIFNTSK</sequence>